<dbReference type="InterPro" id="IPR036868">
    <property type="entry name" value="TusA-like_sf"/>
</dbReference>
<protein>
    <submittedName>
        <fullName evidence="3">tRNA 2-thiouridine synthesizing protein A</fullName>
    </submittedName>
</protein>
<accession>A0ABX5ECR5</accession>
<dbReference type="Pfam" id="PF01206">
    <property type="entry name" value="TusA"/>
    <property type="match status" value="1"/>
</dbReference>
<dbReference type="CDD" id="cd00291">
    <property type="entry name" value="SirA_YedF_YeeD"/>
    <property type="match status" value="1"/>
</dbReference>
<dbReference type="Proteomes" id="UP000239895">
    <property type="component" value="Unassembled WGS sequence"/>
</dbReference>
<evidence type="ECO:0000256" key="1">
    <source>
        <dbReference type="ARBA" id="ARBA00008984"/>
    </source>
</evidence>
<sequence length="85" mass="9142">MDARGLRCPLPVIRLAERAQELPSGTELTVLATDPAAQHDVPAWARLRGHTVIAAQTHEADGRPWWALTVRLGGRAPGSSAASRR</sequence>
<dbReference type="EMBL" id="PVTX01000013">
    <property type="protein sequence ID" value="PRZ03506.1"/>
    <property type="molecule type" value="Genomic_DNA"/>
</dbReference>
<evidence type="ECO:0000313" key="4">
    <source>
        <dbReference type="Proteomes" id="UP000239895"/>
    </source>
</evidence>
<gene>
    <name evidence="3" type="ORF">BCL65_1136</name>
</gene>
<comment type="similarity">
    <text evidence="1">Belongs to the sulfur carrier protein TusA family.</text>
</comment>
<reference evidence="3 4" key="1">
    <citation type="submission" date="2018-03" db="EMBL/GenBank/DDBJ databases">
        <title>Comparative analysis of microorganisms from saline springs in Andes Mountain Range, Colombia.</title>
        <authorList>
            <person name="Rubin E."/>
        </authorList>
    </citation>
    <scope>NUCLEOTIDE SEQUENCE [LARGE SCALE GENOMIC DNA]</scope>
    <source>
        <strain evidence="3 4">CG 23</strain>
    </source>
</reference>
<dbReference type="Gene3D" id="3.30.110.40">
    <property type="entry name" value="TusA-like domain"/>
    <property type="match status" value="1"/>
</dbReference>
<dbReference type="SUPFAM" id="SSF64307">
    <property type="entry name" value="SirA-like"/>
    <property type="match status" value="1"/>
</dbReference>
<dbReference type="PANTHER" id="PTHR33279:SF2">
    <property type="entry name" value="SULFUR CARRIER PROTEIN TUSA"/>
    <property type="match status" value="1"/>
</dbReference>
<comment type="caution">
    <text evidence="3">The sequence shown here is derived from an EMBL/GenBank/DDBJ whole genome shotgun (WGS) entry which is preliminary data.</text>
</comment>
<dbReference type="InterPro" id="IPR001455">
    <property type="entry name" value="TusA-like"/>
</dbReference>
<organism evidence="3 4">
    <name type="scientific">Isoptericola halotolerans</name>
    <dbReference type="NCBI Taxonomy" id="300560"/>
    <lineage>
        <taxon>Bacteria</taxon>
        <taxon>Bacillati</taxon>
        <taxon>Actinomycetota</taxon>
        <taxon>Actinomycetes</taxon>
        <taxon>Micrococcales</taxon>
        <taxon>Promicromonosporaceae</taxon>
        <taxon>Isoptericola</taxon>
    </lineage>
</organism>
<name>A0ABX5ECR5_9MICO</name>
<feature type="domain" description="UPF0033" evidence="2">
    <location>
        <begin position="2"/>
        <end position="58"/>
    </location>
</feature>
<evidence type="ECO:0000259" key="2">
    <source>
        <dbReference type="Pfam" id="PF01206"/>
    </source>
</evidence>
<dbReference type="PANTHER" id="PTHR33279">
    <property type="entry name" value="SULFUR CARRIER PROTEIN YEDF-RELATED"/>
    <property type="match status" value="1"/>
</dbReference>
<proteinExistence type="inferred from homology"/>
<evidence type="ECO:0000313" key="3">
    <source>
        <dbReference type="EMBL" id="PRZ03506.1"/>
    </source>
</evidence>
<keyword evidence="4" id="KW-1185">Reference proteome</keyword>